<dbReference type="HOGENOM" id="CLU_2853014_0_0_1"/>
<dbReference type="AlphaFoldDB" id="A0A072VTG1"/>
<sequence>MERKRNSEHLKKTAPEAEIAQTLKALQSGSAREARVPTRHGEYQSISKLMLFWVQSCPTFIPNHY</sequence>
<reference evidence="1 3" key="1">
    <citation type="journal article" date="2011" name="Nature">
        <title>The Medicago genome provides insight into the evolution of rhizobial symbioses.</title>
        <authorList>
            <person name="Young N.D."/>
            <person name="Debelle F."/>
            <person name="Oldroyd G.E."/>
            <person name="Geurts R."/>
            <person name="Cannon S.B."/>
            <person name="Udvardi M.K."/>
            <person name="Benedito V.A."/>
            <person name="Mayer K.F."/>
            <person name="Gouzy J."/>
            <person name="Schoof H."/>
            <person name="Van de Peer Y."/>
            <person name="Proost S."/>
            <person name="Cook D.R."/>
            <person name="Meyers B.C."/>
            <person name="Spannagl M."/>
            <person name="Cheung F."/>
            <person name="De Mita S."/>
            <person name="Krishnakumar V."/>
            <person name="Gundlach H."/>
            <person name="Zhou S."/>
            <person name="Mudge J."/>
            <person name="Bharti A.K."/>
            <person name="Murray J.D."/>
            <person name="Naoumkina M.A."/>
            <person name="Rosen B."/>
            <person name="Silverstein K.A."/>
            <person name="Tang H."/>
            <person name="Rombauts S."/>
            <person name="Zhao P.X."/>
            <person name="Zhou P."/>
            <person name="Barbe V."/>
            <person name="Bardou P."/>
            <person name="Bechner M."/>
            <person name="Bellec A."/>
            <person name="Berger A."/>
            <person name="Berges H."/>
            <person name="Bidwell S."/>
            <person name="Bisseling T."/>
            <person name="Choisne N."/>
            <person name="Couloux A."/>
            <person name="Denny R."/>
            <person name="Deshpande S."/>
            <person name="Dai X."/>
            <person name="Doyle J.J."/>
            <person name="Dudez A.M."/>
            <person name="Farmer A.D."/>
            <person name="Fouteau S."/>
            <person name="Franken C."/>
            <person name="Gibelin C."/>
            <person name="Gish J."/>
            <person name="Goldstein S."/>
            <person name="Gonzalez A.J."/>
            <person name="Green P.J."/>
            <person name="Hallab A."/>
            <person name="Hartog M."/>
            <person name="Hua A."/>
            <person name="Humphray S.J."/>
            <person name="Jeong D.H."/>
            <person name="Jing Y."/>
            <person name="Jocker A."/>
            <person name="Kenton S.M."/>
            <person name="Kim D.J."/>
            <person name="Klee K."/>
            <person name="Lai H."/>
            <person name="Lang C."/>
            <person name="Lin S."/>
            <person name="Macmil S.L."/>
            <person name="Magdelenat G."/>
            <person name="Matthews L."/>
            <person name="McCorrison J."/>
            <person name="Monaghan E.L."/>
            <person name="Mun J.H."/>
            <person name="Najar F.Z."/>
            <person name="Nicholson C."/>
            <person name="Noirot C."/>
            <person name="O'Bleness M."/>
            <person name="Paule C.R."/>
            <person name="Poulain J."/>
            <person name="Prion F."/>
            <person name="Qin B."/>
            <person name="Qu C."/>
            <person name="Retzel E.F."/>
            <person name="Riddle C."/>
            <person name="Sallet E."/>
            <person name="Samain S."/>
            <person name="Samson N."/>
            <person name="Sanders I."/>
            <person name="Saurat O."/>
            <person name="Scarpelli C."/>
            <person name="Schiex T."/>
            <person name="Segurens B."/>
            <person name="Severin A.J."/>
            <person name="Sherrier D.J."/>
            <person name="Shi R."/>
            <person name="Sims S."/>
            <person name="Singer S.R."/>
            <person name="Sinharoy S."/>
            <person name="Sterck L."/>
            <person name="Viollet A."/>
            <person name="Wang B.B."/>
            <person name="Wang K."/>
            <person name="Wang M."/>
            <person name="Wang X."/>
            <person name="Warfsmann J."/>
            <person name="Weissenbach J."/>
            <person name="White D.D."/>
            <person name="White J.D."/>
            <person name="Wiley G.B."/>
            <person name="Wincker P."/>
            <person name="Xing Y."/>
            <person name="Yang L."/>
            <person name="Yao Z."/>
            <person name="Ying F."/>
            <person name="Zhai J."/>
            <person name="Zhou L."/>
            <person name="Zuber A."/>
            <person name="Denarie J."/>
            <person name="Dixon R.A."/>
            <person name="May G.D."/>
            <person name="Schwartz D.C."/>
            <person name="Rogers J."/>
            <person name="Quetier F."/>
            <person name="Town C.D."/>
            <person name="Roe B.A."/>
        </authorList>
    </citation>
    <scope>NUCLEOTIDE SEQUENCE [LARGE SCALE GENOMIC DNA]</scope>
    <source>
        <strain evidence="1">A17</strain>
        <strain evidence="2 3">cv. Jemalong A17</strain>
    </source>
</reference>
<accession>A0A072VTG1</accession>
<evidence type="ECO:0000313" key="1">
    <source>
        <dbReference type="EMBL" id="KEH41365.1"/>
    </source>
</evidence>
<reference evidence="1 3" key="2">
    <citation type="journal article" date="2014" name="BMC Genomics">
        <title>An improved genome release (version Mt4.0) for the model legume Medicago truncatula.</title>
        <authorList>
            <person name="Tang H."/>
            <person name="Krishnakumar V."/>
            <person name="Bidwell S."/>
            <person name="Rosen B."/>
            <person name="Chan A."/>
            <person name="Zhou S."/>
            <person name="Gentzbittel L."/>
            <person name="Childs K.L."/>
            <person name="Yandell M."/>
            <person name="Gundlach H."/>
            <person name="Mayer K.F."/>
            <person name="Schwartz D.C."/>
            <person name="Town C.D."/>
        </authorList>
    </citation>
    <scope>GENOME REANNOTATION</scope>
    <source>
        <strain evidence="1">A17</strain>
        <strain evidence="2 3">cv. Jemalong A17</strain>
    </source>
</reference>
<dbReference type="EMBL" id="CM001217">
    <property type="protein sequence ID" value="KEH41365.1"/>
    <property type="molecule type" value="Genomic_DNA"/>
</dbReference>
<dbReference type="Proteomes" id="UP000002051">
    <property type="component" value="Unassembled WGS sequence"/>
</dbReference>
<protein>
    <submittedName>
        <fullName evidence="1 2">Uncharacterized protein</fullName>
    </submittedName>
</protein>
<evidence type="ECO:0000313" key="2">
    <source>
        <dbReference type="EnsemblPlants" id="KEH41365"/>
    </source>
</evidence>
<gene>
    <name evidence="1" type="ordered locus">MTR_1g049380</name>
</gene>
<proteinExistence type="predicted"/>
<keyword evidence="3" id="KW-1185">Reference proteome</keyword>
<reference evidence="2" key="3">
    <citation type="submission" date="2015-04" db="UniProtKB">
        <authorList>
            <consortium name="EnsemblPlants"/>
        </authorList>
    </citation>
    <scope>IDENTIFICATION</scope>
    <source>
        <strain evidence="2">cv. Jemalong A17</strain>
    </source>
</reference>
<name>A0A072VTG1_MEDTR</name>
<dbReference type="EnsemblPlants" id="KEH41365">
    <property type="protein sequence ID" value="KEH41365"/>
    <property type="gene ID" value="MTR_1g049380"/>
</dbReference>
<organism evidence="1 3">
    <name type="scientific">Medicago truncatula</name>
    <name type="common">Barrel medic</name>
    <name type="synonym">Medicago tribuloides</name>
    <dbReference type="NCBI Taxonomy" id="3880"/>
    <lineage>
        <taxon>Eukaryota</taxon>
        <taxon>Viridiplantae</taxon>
        <taxon>Streptophyta</taxon>
        <taxon>Embryophyta</taxon>
        <taxon>Tracheophyta</taxon>
        <taxon>Spermatophyta</taxon>
        <taxon>Magnoliopsida</taxon>
        <taxon>eudicotyledons</taxon>
        <taxon>Gunneridae</taxon>
        <taxon>Pentapetalae</taxon>
        <taxon>rosids</taxon>
        <taxon>fabids</taxon>
        <taxon>Fabales</taxon>
        <taxon>Fabaceae</taxon>
        <taxon>Papilionoideae</taxon>
        <taxon>50 kb inversion clade</taxon>
        <taxon>NPAAA clade</taxon>
        <taxon>Hologalegina</taxon>
        <taxon>IRL clade</taxon>
        <taxon>Trifolieae</taxon>
        <taxon>Medicago</taxon>
    </lineage>
</organism>
<evidence type="ECO:0000313" key="3">
    <source>
        <dbReference type="Proteomes" id="UP000002051"/>
    </source>
</evidence>